<evidence type="ECO:0000313" key="8">
    <source>
        <dbReference type="Proteomes" id="UP000198658"/>
    </source>
</evidence>
<organism evidence="7 8">
    <name type="scientific">Microbulbifer marinus</name>
    <dbReference type="NCBI Taxonomy" id="658218"/>
    <lineage>
        <taxon>Bacteria</taxon>
        <taxon>Pseudomonadati</taxon>
        <taxon>Pseudomonadota</taxon>
        <taxon>Gammaproteobacteria</taxon>
        <taxon>Cellvibrionales</taxon>
        <taxon>Microbulbiferaceae</taxon>
        <taxon>Microbulbifer</taxon>
    </lineage>
</organism>
<evidence type="ECO:0000256" key="3">
    <source>
        <dbReference type="ARBA" id="ARBA00023136"/>
    </source>
</evidence>
<evidence type="ECO:0000256" key="4">
    <source>
        <dbReference type="SAM" id="Phobius"/>
    </source>
</evidence>
<evidence type="ECO:0000256" key="1">
    <source>
        <dbReference type="ARBA" id="ARBA00004236"/>
    </source>
</evidence>
<feature type="transmembrane region" description="Helical" evidence="4">
    <location>
        <begin position="251"/>
        <end position="277"/>
    </location>
</feature>
<dbReference type="GO" id="GO:0005886">
    <property type="term" value="C:plasma membrane"/>
    <property type="evidence" value="ECO:0007669"/>
    <property type="project" value="UniProtKB-SubCell"/>
</dbReference>
<keyword evidence="2" id="KW-1003">Cell membrane</keyword>
<keyword evidence="4" id="KW-1133">Transmembrane helix</keyword>
<feature type="transmembrane region" description="Helical" evidence="4">
    <location>
        <begin position="393"/>
        <end position="409"/>
    </location>
</feature>
<feature type="domain" description="4Fe-4S ferredoxin-type" evidence="6">
    <location>
        <begin position="433"/>
        <end position="463"/>
    </location>
</feature>
<keyword evidence="4" id="KW-0812">Transmembrane</keyword>
<dbReference type="Proteomes" id="UP000198658">
    <property type="component" value="Unassembled WGS sequence"/>
</dbReference>
<dbReference type="AlphaFoldDB" id="A0A1H4B1A4"/>
<dbReference type="PANTHER" id="PTHR30224">
    <property type="entry name" value="ELECTRON TRANSPORT PROTEIN"/>
    <property type="match status" value="1"/>
</dbReference>
<feature type="transmembrane region" description="Helical" evidence="4">
    <location>
        <begin position="215"/>
        <end position="239"/>
    </location>
</feature>
<reference evidence="8" key="1">
    <citation type="submission" date="2016-10" db="EMBL/GenBank/DDBJ databases">
        <authorList>
            <person name="Varghese N."/>
            <person name="Submissions S."/>
        </authorList>
    </citation>
    <scope>NUCLEOTIDE SEQUENCE [LARGE SCALE GENOMIC DNA]</scope>
    <source>
        <strain evidence="8">CGMCC 1.10657</strain>
    </source>
</reference>
<dbReference type="GO" id="GO:0010181">
    <property type="term" value="F:FMN binding"/>
    <property type="evidence" value="ECO:0007669"/>
    <property type="project" value="InterPro"/>
</dbReference>
<dbReference type="EMBL" id="FNQO01000004">
    <property type="protein sequence ID" value="SEA41652.1"/>
    <property type="molecule type" value="Genomic_DNA"/>
</dbReference>
<comment type="subcellular location">
    <subcellularLocation>
        <location evidence="1">Cell membrane</location>
    </subcellularLocation>
</comment>
<gene>
    <name evidence="7" type="ORF">SAMN05216562_3014</name>
</gene>
<feature type="transmembrane region" description="Helical" evidence="4">
    <location>
        <begin position="355"/>
        <end position="373"/>
    </location>
</feature>
<dbReference type="Pfam" id="PF12801">
    <property type="entry name" value="Fer4_5"/>
    <property type="match status" value="2"/>
</dbReference>
<protein>
    <submittedName>
        <fullName evidence="7">4Fe-4S binding domain-containing protein</fullName>
    </submittedName>
</protein>
<dbReference type="InterPro" id="IPR007329">
    <property type="entry name" value="FMN-bd"/>
</dbReference>
<dbReference type="InterPro" id="IPR017896">
    <property type="entry name" value="4Fe4S_Fe-S-bd"/>
</dbReference>
<feature type="transmembrane region" description="Helical" evidence="4">
    <location>
        <begin position="416"/>
        <end position="436"/>
    </location>
</feature>
<dbReference type="OrthoDB" id="9806398at2"/>
<keyword evidence="8" id="KW-1185">Reference proteome</keyword>
<dbReference type="PROSITE" id="PS51379">
    <property type="entry name" value="4FE4S_FER_2"/>
    <property type="match status" value="1"/>
</dbReference>
<dbReference type="PANTHER" id="PTHR30224:SF4">
    <property type="entry name" value="ELECTRON TRANSPORT PROTEIN YCCM-RELATED"/>
    <property type="match status" value="1"/>
</dbReference>
<feature type="signal peptide" evidence="5">
    <location>
        <begin position="1"/>
        <end position="22"/>
    </location>
</feature>
<dbReference type="InterPro" id="IPR052378">
    <property type="entry name" value="NosR_regulator"/>
</dbReference>
<sequence length="514" mass="57639">MHKIAFIVLTVLVFLSASASRAAPHGTGELHDLSLQSATLFFPNAQKIAPVLNDIPARPVFDSDALIGYLFITDEITPIPAYSGKPISLLVGMSVDGEIRGVKILHHEEPVLVIGVEDRQLQEFIGQYAGINAEQRVRIGAFDRAGYQGVDGITGATITSMVINHSVMRSAKEVLDAVRKHPEEVSAAVQDSLERGAGAAPQEEINGIDFLRENYATVTLLGAALIFLLGILFFQDWLVKKKQRYEYVRTGYLIFTVLYIGLYLGAQLSAVNLFAFAQRLGQTLFWESLLYDVAIFMLWAFVACTILLWGRGVYCGWLCPFGALQELIYKAARKLRLPQFTFPSVVHERLWAIKYFLLIILVGVSLGSMARVAPLLEVEPFKTTFGLLFQREFIYVAYALGLLLIAAFNSRFYCKYLCVLGAALSIFSRFHVFDWLRRRKECGHPCQACAKACPLDAIKPTGEIIDSECHYCLRCQVLYWDEYTCPPLVEKRKRREQRALKQQSGNLIGTTEVR</sequence>
<name>A0A1H4B1A4_9GAMM</name>
<evidence type="ECO:0000259" key="6">
    <source>
        <dbReference type="PROSITE" id="PS51379"/>
    </source>
</evidence>
<dbReference type="SUPFAM" id="SSF54862">
    <property type="entry name" value="4Fe-4S ferredoxins"/>
    <property type="match status" value="1"/>
</dbReference>
<keyword evidence="3 4" id="KW-0472">Membrane</keyword>
<evidence type="ECO:0000256" key="5">
    <source>
        <dbReference type="SAM" id="SignalP"/>
    </source>
</evidence>
<keyword evidence="5" id="KW-0732">Signal</keyword>
<evidence type="ECO:0000313" key="7">
    <source>
        <dbReference type="EMBL" id="SEA41652.1"/>
    </source>
</evidence>
<feature type="transmembrane region" description="Helical" evidence="4">
    <location>
        <begin position="289"/>
        <end position="309"/>
    </location>
</feature>
<feature type="chain" id="PRO_5011731044" evidence="5">
    <location>
        <begin position="23"/>
        <end position="514"/>
    </location>
</feature>
<dbReference type="Pfam" id="PF04205">
    <property type="entry name" value="FMN_bind"/>
    <property type="match status" value="1"/>
</dbReference>
<proteinExistence type="predicted"/>
<dbReference type="RefSeq" id="WP_091390567.1">
    <property type="nucleotide sequence ID" value="NZ_FNQO01000004.1"/>
</dbReference>
<accession>A0A1H4B1A4</accession>
<evidence type="ECO:0000256" key="2">
    <source>
        <dbReference type="ARBA" id="ARBA00022475"/>
    </source>
</evidence>
<dbReference type="SMART" id="SM00900">
    <property type="entry name" value="FMN_bind"/>
    <property type="match status" value="1"/>
</dbReference>
<dbReference type="STRING" id="658218.SAMN05216562_3014"/>